<keyword evidence="6" id="KW-1185">Reference proteome</keyword>
<feature type="domain" description="Peptidase S1" evidence="4">
    <location>
        <begin position="36"/>
        <end position="222"/>
    </location>
</feature>
<dbReference type="Gene3D" id="2.40.10.10">
    <property type="entry name" value="Trypsin-like serine proteases"/>
    <property type="match status" value="1"/>
</dbReference>
<dbReference type="PRINTS" id="PR00722">
    <property type="entry name" value="CHYMOTRYPSIN"/>
</dbReference>
<dbReference type="InterPro" id="IPR043504">
    <property type="entry name" value="Peptidase_S1_PA_chymotrypsin"/>
</dbReference>
<gene>
    <name evidence="5" type="ORF">HNR67_002107</name>
</gene>
<dbReference type="RefSeq" id="WP_185001875.1">
    <property type="nucleotide sequence ID" value="NZ_BAAAUI010000021.1"/>
</dbReference>
<evidence type="ECO:0000313" key="6">
    <source>
        <dbReference type="Proteomes" id="UP000533598"/>
    </source>
</evidence>
<dbReference type="InterPro" id="IPR050430">
    <property type="entry name" value="Peptidase_S1"/>
</dbReference>
<evidence type="ECO:0000313" key="5">
    <source>
        <dbReference type="EMBL" id="MBB4675989.1"/>
    </source>
</evidence>
<accession>A0A7W7C7I4</accession>
<dbReference type="Pfam" id="PF00089">
    <property type="entry name" value="Trypsin"/>
    <property type="match status" value="1"/>
</dbReference>
<dbReference type="EMBL" id="JACHMH010000001">
    <property type="protein sequence ID" value="MBB4675989.1"/>
    <property type="molecule type" value="Genomic_DNA"/>
</dbReference>
<protein>
    <recommendedName>
        <fullName evidence="4">Peptidase S1 domain-containing protein</fullName>
    </recommendedName>
</protein>
<dbReference type="GO" id="GO:0006508">
    <property type="term" value="P:proteolysis"/>
    <property type="evidence" value="ECO:0007669"/>
    <property type="project" value="InterPro"/>
</dbReference>
<dbReference type="InterPro" id="IPR001314">
    <property type="entry name" value="Peptidase_S1A"/>
</dbReference>
<evidence type="ECO:0000256" key="1">
    <source>
        <dbReference type="ARBA" id="ARBA00007664"/>
    </source>
</evidence>
<comment type="caution">
    <text evidence="5">The sequence shown here is derived from an EMBL/GenBank/DDBJ whole genome shotgun (WGS) entry which is preliminary data.</text>
</comment>
<dbReference type="InterPro" id="IPR009003">
    <property type="entry name" value="Peptidase_S1_PA"/>
</dbReference>
<keyword evidence="2" id="KW-1015">Disulfide bond</keyword>
<dbReference type="GO" id="GO:0004252">
    <property type="term" value="F:serine-type endopeptidase activity"/>
    <property type="evidence" value="ECO:0007669"/>
    <property type="project" value="InterPro"/>
</dbReference>
<name>A0A7W7C7I4_9PSEU</name>
<evidence type="ECO:0000256" key="3">
    <source>
        <dbReference type="SAM" id="SignalP"/>
    </source>
</evidence>
<dbReference type="PANTHER" id="PTHR24276:SF98">
    <property type="entry name" value="FI18310P1-RELATED"/>
    <property type="match status" value="1"/>
</dbReference>
<dbReference type="AlphaFoldDB" id="A0A7W7C7I4"/>
<proteinExistence type="inferred from homology"/>
<dbReference type="InterPro" id="IPR001254">
    <property type="entry name" value="Trypsin_dom"/>
</dbReference>
<comment type="similarity">
    <text evidence="1">Belongs to the peptidase S1 family.</text>
</comment>
<dbReference type="PROSITE" id="PS50240">
    <property type="entry name" value="TRYPSIN_DOM"/>
    <property type="match status" value="1"/>
</dbReference>
<dbReference type="SMART" id="SM00020">
    <property type="entry name" value="Tryp_SPc"/>
    <property type="match status" value="1"/>
</dbReference>
<reference evidence="5 6" key="1">
    <citation type="submission" date="2020-08" db="EMBL/GenBank/DDBJ databases">
        <title>Sequencing the genomes of 1000 actinobacteria strains.</title>
        <authorList>
            <person name="Klenk H.-P."/>
        </authorList>
    </citation>
    <scope>NUCLEOTIDE SEQUENCE [LARGE SCALE GENOMIC DNA]</scope>
    <source>
        <strain evidence="5 6">DSM 44230</strain>
    </source>
</reference>
<dbReference type="PANTHER" id="PTHR24276">
    <property type="entry name" value="POLYSERASE-RELATED"/>
    <property type="match status" value="1"/>
</dbReference>
<sequence>MRAKRFLVALCGVIAAGVSSVPLASASPAGDVQPLIINGKYAASGPWAVALMVNGQQDCSGTIINSRYVLTAKHCAKSGVSFLIGNVDRTAGQSRKPVRAISHPSADILLYELNSPVSTTYASLTGSQPAVGSTEEVYGFGRTESARDSRYLKVAAMRITKVSGSFIDATAGNGYTGPGDSGGAVFQNGRLIGVHSYGDTSAGTSGHVNISTYRQWVLSNSGSQGLPAA</sequence>
<feature type="chain" id="PRO_5039719064" description="Peptidase S1 domain-containing protein" evidence="3">
    <location>
        <begin position="25"/>
        <end position="229"/>
    </location>
</feature>
<feature type="signal peptide" evidence="3">
    <location>
        <begin position="1"/>
        <end position="24"/>
    </location>
</feature>
<keyword evidence="3" id="KW-0732">Signal</keyword>
<dbReference type="Proteomes" id="UP000533598">
    <property type="component" value="Unassembled WGS sequence"/>
</dbReference>
<dbReference type="SUPFAM" id="SSF50494">
    <property type="entry name" value="Trypsin-like serine proteases"/>
    <property type="match status" value="1"/>
</dbReference>
<evidence type="ECO:0000256" key="2">
    <source>
        <dbReference type="ARBA" id="ARBA00023157"/>
    </source>
</evidence>
<organism evidence="5 6">
    <name type="scientific">Crossiella cryophila</name>
    <dbReference type="NCBI Taxonomy" id="43355"/>
    <lineage>
        <taxon>Bacteria</taxon>
        <taxon>Bacillati</taxon>
        <taxon>Actinomycetota</taxon>
        <taxon>Actinomycetes</taxon>
        <taxon>Pseudonocardiales</taxon>
        <taxon>Pseudonocardiaceae</taxon>
        <taxon>Crossiella</taxon>
    </lineage>
</organism>
<evidence type="ECO:0000259" key="4">
    <source>
        <dbReference type="PROSITE" id="PS50240"/>
    </source>
</evidence>